<proteinExistence type="predicted"/>
<evidence type="ECO:0000256" key="1">
    <source>
        <dbReference type="SAM" id="Phobius"/>
    </source>
</evidence>
<protein>
    <recommendedName>
        <fullName evidence="3">EamA domain-containing protein</fullName>
    </recommendedName>
</protein>
<accession>A0A261Y6E5</accession>
<evidence type="ECO:0000313" key="4">
    <source>
        <dbReference type="EMBL" id="OZJ06173.1"/>
    </source>
</evidence>
<organism evidence="4 5">
    <name type="scientific">Bifiguratus adelaidae</name>
    <dbReference type="NCBI Taxonomy" id="1938954"/>
    <lineage>
        <taxon>Eukaryota</taxon>
        <taxon>Fungi</taxon>
        <taxon>Fungi incertae sedis</taxon>
        <taxon>Mucoromycota</taxon>
        <taxon>Mucoromycotina</taxon>
        <taxon>Endogonomycetes</taxon>
        <taxon>Endogonales</taxon>
        <taxon>Endogonales incertae sedis</taxon>
        <taxon>Bifiguratus</taxon>
    </lineage>
</organism>
<evidence type="ECO:0000259" key="3">
    <source>
        <dbReference type="Pfam" id="PF00892"/>
    </source>
</evidence>
<feature type="domain" description="EamA" evidence="3">
    <location>
        <begin position="5"/>
        <end position="140"/>
    </location>
</feature>
<dbReference type="Gene3D" id="1.10.3730.20">
    <property type="match status" value="1"/>
</dbReference>
<dbReference type="InterPro" id="IPR039632">
    <property type="entry name" value="TMEM42"/>
</dbReference>
<feature type="transmembrane region" description="Helical" evidence="1">
    <location>
        <begin position="123"/>
        <end position="140"/>
    </location>
</feature>
<dbReference type="SUPFAM" id="SSF103481">
    <property type="entry name" value="Multidrug resistance efflux transporter EmrE"/>
    <property type="match status" value="1"/>
</dbReference>
<feature type="signal peptide" evidence="2">
    <location>
        <begin position="1"/>
        <end position="17"/>
    </location>
</feature>
<keyword evidence="5" id="KW-1185">Reference proteome</keyword>
<keyword evidence="1" id="KW-1133">Transmembrane helix</keyword>
<dbReference type="AlphaFoldDB" id="A0A261Y6E5"/>
<dbReference type="PANTHER" id="PTHR31965:SF1">
    <property type="entry name" value="TRANSMEMBRANE PROTEIN 42"/>
    <property type="match status" value="1"/>
</dbReference>
<dbReference type="Pfam" id="PF00892">
    <property type="entry name" value="EamA"/>
    <property type="match status" value="1"/>
</dbReference>
<dbReference type="GO" id="GO:0016020">
    <property type="term" value="C:membrane"/>
    <property type="evidence" value="ECO:0007669"/>
    <property type="project" value="InterPro"/>
</dbReference>
<evidence type="ECO:0000256" key="2">
    <source>
        <dbReference type="SAM" id="SignalP"/>
    </source>
</evidence>
<keyword evidence="1" id="KW-0812">Transmembrane</keyword>
<dbReference type="InterPro" id="IPR000620">
    <property type="entry name" value="EamA_dom"/>
</dbReference>
<feature type="chain" id="PRO_5012605121" description="EamA domain-containing protein" evidence="2">
    <location>
        <begin position="18"/>
        <end position="152"/>
    </location>
</feature>
<reference evidence="4 5" key="1">
    <citation type="journal article" date="2017" name="Mycologia">
        <title>Bifiguratus adelaidae, gen. et sp. nov., a new member of Mucoromycotina in endophytic and soil-dwelling habitats.</title>
        <authorList>
            <person name="Torres-Cruz T.J."/>
            <person name="Billingsley Tobias T.L."/>
            <person name="Almatruk M."/>
            <person name="Hesse C."/>
            <person name="Kuske C.R."/>
            <person name="Desiro A."/>
            <person name="Benucci G.M."/>
            <person name="Bonito G."/>
            <person name="Stajich J.E."/>
            <person name="Dunlap C."/>
            <person name="Arnold A.E."/>
            <person name="Porras-Alfaro A."/>
        </authorList>
    </citation>
    <scope>NUCLEOTIDE SEQUENCE [LARGE SCALE GENOMIC DNA]</scope>
    <source>
        <strain evidence="4 5">AZ0501</strain>
    </source>
</reference>
<dbReference type="InterPro" id="IPR037185">
    <property type="entry name" value="EmrE-like"/>
</dbReference>
<dbReference type="Proteomes" id="UP000242875">
    <property type="component" value="Unassembled WGS sequence"/>
</dbReference>
<gene>
    <name evidence="4" type="ORF">BZG36_01029</name>
</gene>
<dbReference type="PANTHER" id="PTHR31965">
    <property type="entry name" value="TRANSMEMBRANE PROTEIN 42"/>
    <property type="match status" value="1"/>
</dbReference>
<name>A0A261Y6E5_9FUNG</name>
<feature type="transmembrane region" description="Helical" evidence="1">
    <location>
        <begin position="64"/>
        <end position="85"/>
    </location>
</feature>
<feature type="transmembrane region" description="Helical" evidence="1">
    <location>
        <begin position="97"/>
        <end position="117"/>
    </location>
</feature>
<dbReference type="OrthoDB" id="5854584at2759"/>
<keyword evidence="1" id="KW-0472">Membrane</keyword>
<sequence>MSFASLACLSGIFAATASLFAKLFTDTRTEYVSSVLQQLLVPASMNDKVPVGDVVRMDDLCMRVTGGICFGLIFASNAAMWSTFTKALAKSESSVKVSTINNATNFFVTAILGNLLFNEPLTLRWWCGASLIVLGTLLVSQRQGQKDKQKTE</sequence>
<comment type="caution">
    <text evidence="4">The sequence shown here is derived from an EMBL/GenBank/DDBJ whole genome shotgun (WGS) entry which is preliminary data.</text>
</comment>
<keyword evidence="2" id="KW-0732">Signal</keyword>
<evidence type="ECO:0000313" key="5">
    <source>
        <dbReference type="Proteomes" id="UP000242875"/>
    </source>
</evidence>
<dbReference type="EMBL" id="MVBO01000006">
    <property type="protein sequence ID" value="OZJ06173.1"/>
    <property type="molecule type" value="Genomic_DNA"/>
</dbReference>